<feature type="domain" description="Methyl-accepting transducer" evidence="5">
    <location>
        <begin position="177"/>
        <end position="369"/>
    </location>
</feature>
<keyword evidence="1 2" id="KW-0807">Transducer</keyword>
<name>A0A2D3WEV6_9BACT</name>
<dbReference type="Gene3D" id="1.10.287.950">
    <property type="entry name" value="Methyl-accepting chemotaxis protein"/>
    <property type="match status" value="1"/>
</dbReference>
<dbReference type="SMART" id="SM00283">
    <property type="entry name" value="MA"/>
    <property type="match status" value="1"/>
</dbReference>
<keyword evidence="3" id="KW-0175">Coiled coil</keyword>
<dbReference type="RefSeq" id="WP_349681474.1">
    <property type="nucleotide sequence ID" value="NZ_DLUI01000051.1"/>
</dbReference>
<reference evidence="6 7" key="1">
    <citation type="journal article" date="2017" name="Front. Microbiol.">
        <title>Comparative Genomic Analysis of the Class Epsilonproteobacteria and Proposed Reclassification to Epsilonbacteraeota (phyl. nov.).</title>
        <authorList>
            <person name="Waite D.W."/>
            <person name="Vanwonterghem I."/>
            <person name="Rinke C."/>
            <person name="Parks D.H."/>
            <person name="Zhang Y."/>
            <person name="Takai K."/>
            <person name="Sievert S.M."/>
            <person name="Simon J."/>
            <person name="Campbell B.J."/>
            <person name="Hanson T.E."/>
            <person name="Woyke T."/>
            <person name="Klotz M.G."/>
            <person name="Hugenholtz P."/>
        </authorList>
    </citation>
    <scope>NUCLEOTIDE SEQUENCE [LARGE SCALE GENOMIC DNA]</scope>
    <source>
        <strain evidence="6">UBA12443</strain>
    </source>
</reference>
<comment type="caution">
    <text evidence="6">The sequence shown here is derived from an EMBL/GenBank/DDBJ whole genome shotgun (WGS) entry which is preliminary data.</text>
</comment>
<dbReference type="InterPro" id="IPR004089">
    <property type="entry name" value="MCPsignal_dom"/>
</dbReference>
<dbReference type="Pfam" id="PF00015">
    <property type="entry name" value="MCPsignal"/>
    <property type="match status" value="1"/>
</dbReference>
<accession>A0A2D3WEV6</accession>
<dbReference type="SUPFAM" id="SSF58104">
    <property type="entry name" value="Methyl-accepting chemotaxis protein (MCP) signaling domain"/>
    <property type="match status" value="1"/>
</dbReference>
<dbReference type="GO" id="GO:0016020">
    <property type="term" value="C:membrane"/>
    <property type="evidence" value="ECO:0007669"/>
    <property type="project" value="InterPro"/>
</dbReference>
<dbReference type="PANTHER" id="PTHR32089:SF114">
    <property type="entry name" value="METHYL-ACCEPTING CHEMOTAXIS PROTEIN MCPB"/>
    <property type="match status" value="1"/>
</dbReference>
<dbReference type="Proteomes" id="UP000228859">
    <property type="component" value="Unassembled WGS sequence"/>
</dbReference>
<evidence type="ECO:0000256" key="4">
    <source>
        <dbReference type="SAM" id="Phobius"/>
    </source>
</evidence>
<keyword evidence="4" id="KW-0472">Membrane</keyword>
<evidence type="ECO:0000256" key="2">
    <source>
        <dbReference type="PROSITE-ProRule" id="PRU00284"/>
    </source>
</evidence>
<dbReference type="PROSITE" id="PS50111">
    <property type="entry name" value="CHEMOTAXIS_TRANSDUC_2"/>
    <property type="match status" value="1"/>
</dbReference>
<sequence>MNNSAKIAILIVLAILGVLAGAITQSVGTLIAVILVIALVSVGLIASPNSGHDNVQKHLDNFLQLMQFKRNRLPKLDAEAGSVEDKINILAKAHEDMLLADTLVAGEMVLLADKVGQGHYMCRVMSDTKTPHVHLLRKTMNSMLDATEKNIDSAIKVLEALSEGRFSTRAEVNVEGKMGQMLSKINELGVALESMEHQNNEAKEVLDNNTKHLKSTIEELRSTKFVELNGMINSTVERIQSVAGKEHELSGNLQALVGNAQETKAILVTIGDIADQTNLLALNAAIEAARAGEHGRGFAVVADEVRKLAERTQKSLAEISATINVLIQAINDNSESLHQNMDEMMDLTHYVGTVDQKMDELLISMDAMS</sequence>
<evidence type="ECO:0000313" key="7">
    <source>
        <dbReference type="Proteomes" id="UP000228859"/>
    </source>
</evidence>
<dbReference type="AlphaFoldDB" id="A0A2D3WEV6"/>
<dbReference type="GO" id="GO:0007165">
    <property type="term" value="P:signal transduction"/>
    <property type="evidence" value="ECO:0007669"/>
    <property type="project" value="UniProtKB-KW"/>
</dbReference>
<evidence type="ECO:0000256" key="3">
    <source>
        <dbReference type="SAM" id="Coils"/>
    </source>
</evidence>
<protein>
    <submittedName>
        <fullName evidence="6">Chemotaxis protein</fullName>
    </submittedName>
</protein>
<evidence type="ECO:0000313" key="6">
    <source>
        <dbReference type="EMBL" id="DAB38958.1"/>
    </source>
</evidence>
<proteinExistence type="predicted"/>
<gene>
    <name evidence="6" type="ORF">CFH83_03275</name>
</gene>
<evidence type="ECO:0000259" key="5">
    <source>
        <dbReference type="PROSITE" id="PS50111"/>
    </source>
</evidence>
<feature type="transmembrane region" description="Helical" evidence="4">
    <location>
        <begin position="30"/>
        <end position="47"/>
    </location>
</feature>
<feature type="coiled-coil region" evidence="3">
    <location>
        <begin position="185"/>
        <end position="212"/>
    </location>
</feature>
<keyword evidence="4" id="KW-1133">Transmembrane helix</keyword>
<evidence type="ECO:0000256" key="1">
    <source>
        <dbReference type="ARBA" id="ARBA00023224"/>
    </source>
</evidence>
<dbReference type="PANTHER" id="PTHR32089">
    <property type="entry name" value="METHYL-ACCEPTING CHEMOTAXIS PROTEIN MCPB"/>
    <property type="match status" value="1"/>
</dbReference>
<organism evidence="6 7">
    <name type="scientific">Sulfuricurvum kujiense</name>
    <dbReference type="NCBI Taxonomy" id="148813"/>
    <lineage>
        <taxon>Bacteria</taxon>
        <taxon>Pseudomonadati</taxon>
        <taxon>Campylobacterota</taxon>
        <taxon>Epsilonproteobacteria</taxon>
        <taxon>Campylobacterales</taxon>
        <taxon>Sulfurimonadaceae</taxon>
        <taxon>Sulfuricurvum</taxon>
    </lineage>
</organism>
<keyword evidence="4" id="KW-0812">Transmembrane</keyword>
<dbReference type="EMBL" id="DLUI01000051">
    <property type="protein sequence ID" value="DAB38958.1"/>
    <property type="molecule type" value="Genomic_DNA"/>
</dbReference>
<dbReference type="Gene3D" id="1.20.120.1530">
    <property type="match status" value="1"/>
</dbReference>